<evidence type="ECO:0000256" key="1">
    <source>
        <dbReference type="ARBA" id="ARBA00005937"/>
    </source>
</evidence>
<organism evidence="5 6">
    <name type="scientific">Sulfurospirillum deleyianum (strain ATCC 51133 / DSM 6946 / 5175)</name>
    <dbReference type="NCBI Taxonomy" id="525898"/>
    <lineage>
        <taxon>Bacteria</taxon>
        <taxon>Pseudomonadati</taxon>
        <taxon>Campylobacterota</taxon>
        <taxon>Epsilonproteobacteria</taxon>
        <taxon>Campylobacterales</taxon>
        <taxon>Sulfurospirillaceae</taxon>
        <taxon>Sulfurospirillum</taxon>
    </lineage>
</organism>
<dbReference type="PANTHER" id="PTHR36984:SF1">
    <property type="entry name" value="CRISPR-ASSOCIATED ENDORIBONUCLEASE CAS6 1"/>
    <property type="match status" value="1"/>
</dbReference>
<dbReference type="InterPro" id="IPR010156">
    <property type="entry name" value="CRISPR-assoc_prot_Cas6"/>
</dbReference>
<dbReference type="NCBIfam" id="TIGR01877">
    <property type="entry name" value="cas_cas6"/>
    <property type="match status" value="1"/>
</dbReference>
<accession>D1B1F8</accession>
<dbReference type="RefSeq" id="WP_012856692.1">
    <property type="nucleotide sequence ID" value="NC_013512.1"/>
</dbReference>
<sequence length="240" mass="27606">MRYFELRCVAYLKKEMAFERSFEALSKYISFSMYQEGEGEVHQKEGFKYYVFSGFKPKDEDIQKKAYRGGETYPFTIRSLDETLIDTLSTSLRQNINNENLLVVEAHKKTISQFFITELYSATPVIVSVSNGKYWTMNESGDIVQLQRQLHENAEKKYQSFFGESLHVNQNFIQLIEIKNKVPQNILITKEGKSIRFFGNKFRIVPNEDEVSQKLAFVALACGVGEKNSYGAGFCVGGRV</sequence>
<dbReference type="InterPro" id="IPR049435">
    <property type="entry name" value="Cas_Cas6_C"/>
</dbReference>
<evidence type="ECO:0000313" key="5">
    <source>
        <dbReference type="EMBL" id="ACZ11928.1"/>
    </source>
</evidence>
<dbReference type="Gene3D" id="3.30.70.1890">
    <property type="match status" value="1"/>
</dbReference>
<dbReference type="Gene3D" id="3.30.70.1900">
    <property type="match status" value="1"/>
</dbReference>
<evidence type="ECO:0000313" key="6">
    <source>
        <dbReference type="Proteomes" id="UP000002222"/>
    </source>
</evidence>
<protein>
    <submittedName>
        <fullName evidence="5">CRISPR-associated protein Cas6</fullName>
    </submittedName>
</protein>
<name>D1B1F8_SULD5</name>
<dbReference type="KEGG" id="sdl:Sdel_0897"/>
<dbReference type="GO" id="GO:0003723">
    <property type="term" value="F:RNA binding"/>
    <property type="evidence" value="ECO:0007669"/>
    <property type="project" value="UniProtKB-KW"/>
</dbReference>
<evidence type="ECO:0000256" key="3">
    <source>
        <dbReference type="ARBA" id="ARBA00023118"/>
    </source>
</evidence>
<dbReference type="CDD" id="cd21140">
    <property type="entry name" value="Cas6_I-like"/>
    <property type="match status" value="1"/>
</dbReference>
<dbReference type="Proteomes" id="UP000002222">
    <property type="component" value="Chromosome"/>
</dbReference>
<dbReference type="STRING" id="525898.Sdel_0897"/>
<reference evidence="6" key="1">
    <citation type="submission" date="2009-11" db="EMBL/GenBank/DDBJ databases">
        <title>The complete genome of Sulfurospirillum deleyianum DSM 6946.</title>
        <authorList>
            <consortium name="US DOE Joint Genome Institute (JGI-PGF)"/>
            <person name="Lucas S."/>
            <person name="Copeland A."/>
            <person name="Lapidus A."/>
            <person name="Glavina del Rio T."/>
            <person name="Dalin E."/>
            <person name="Tice H."/>
            <person name="Bruce D."/>
            <person name="Goodwin L."/>
            <person name="Pitluck S."/>
            <person name="Kyrpides N."/>
            <person name="Mavromatis K."/>
            <person name="Ivanova N."/>
            <person name="Ovchinnikova G."/>
            <person name="Munk A.C."/>
            <person name="Lu M."/>
            <person name="Brettin T."/>
            <person name="Detter J.C."/>
            <person name="Han C."/>
            <person name="Tapia R."/>
            <person name="Larimer F."/>
            <person name="Land M."/>
            <person name="Hauser L."/>
            <person name="Markowitz V."/>
            <person name="Cheng J.F."/>
            <person name="Hugenholtz P."/>
            <person name="Woyke T."/>
            <person name="Wu D."/>
            <person name="Aumann P."/>
            <person name="Schneider S."/>
            <person name="Lang E."/>
            <person name="Spring S."/>
            <person name="Klenk H.P."/>
            <person name="Eisen J.A."/>
        </authorList>
    </citation>
    <scope>NUCLEOTIDE SEQUENCE [LARGE SCALE GENOMIC DNA]</scope>
    <source>
        <strain evidence="6">ATCC 51133 / DSM 6946 / 5175</strain>
    </source>
</reference>
<dbReference type="OrthoDB" id="86642at2"/>
<dbReference type="HOGENOM" id="CLU_101010_0_0_7"/>
<keyword evidence="6" id="KW-1185">Reference proteome</keyword>
<evidence type="ECO:0000259" key="4">
    <source>
        <dbReference type="Pfam" id="PF01881"/>
    </source>
</evidence>
<dbReference type="PANTHER" id="PTHR36984">
    <property type="entry name" value="CRISPR-ASSOCIATED ENDORIBONUCLEASE CAS6 1"/>
    <property type="match status" value="1"/>
</dbReference>
<comment type="similarity">
    <text evidence="1">Belongs to the CRISPR-associated protein Cas6/Cse3/CasE family.</text>
</comment>
<dbReference type="InterPro" id="IPR045747">
    <property type="entry name" value="CRISPR-assoc_prot_Cas6_N_sf"/>
</dbReference>
<evidence type="ECO:0000256" key="2">
    <source>
        <dbReference type="ARBA" id="ARBA00022884"/>
    </source>
</evidence>
<dbReference type="GO" id="GO:0016788">
    <property type="term" value="F:hydrolase activity, acting on ester bonds"/>
    <property type="evidence" value="ECO:0007669"/>
    <property type="project" value="InterPro"/>
</dbReference>
<dbReference type="GO" id="GO:0051607">
    <property type="term" value="P:defense response to virus"/>
    <property type="evidence" value="ECO:0007669"/>
    <property type="project" value="UniProtKB-KW"/>
</dbReference>
<gene>
    <name evidence="5" type="ordered locus">Sdel_0897</name>
</gene>
<keyword evidence="3" id="KW-0051">Antiviral defense</keyword>
<dbReference type="Pfam" id="PF01881">
    <property type="entry name" value="Cas_Cas6_C"/>
    <property type="match status" value="1"/>
</dbReference>
<dbReference type="EMBL" id="CP001816">
    <property type="protein sequence ID" value="ACZ11928.1"/>
    <property type="molecule type" value="Genomic_DNA"/>
</dbReference>
<keyword evidence="2" id="KW-0694">RNA-binding</keyword>
<reference evidence="5 6" key="2">
    <citation type="journal article" date="2010" name="Stand. Genomic Sci.">
        <title>Complete genome sequence of Sulfurospirillum deleyianum type strain (5175).</title>
        <authorList>
            <person name="Sikorski J."/>
            <person name="Lapidus A."/>
            <person name="Copeland A."/>
            <person name="Glavina Del Rio T."/>
            <person name="Nolan M."/>
            <person name="Lucas S."/>
            <person name="Chen F."/>
            <person name="Tice H."/>
            <person name="Cheng J.F."/>
            <person name="Saunders E."/>
            <person name="Bruce D."/>
            <person name="Goodwin L."/>
            <person name="Pitluck S."/>
            <person name="Ovchinnikova G."/>
            <person name="Pati A."/>
            <person name="Ivanova N."/>
            <person name="Mavromatis K."/>
            <person name="Chen A."/>
            <person name="Palaniappan K."/>
            <person name="Chain P."/>
            <person name="Land M."/>
            <person name="Hauser L."/>
            <person name="Chang Y.J."/>
            <person name="Jeffries C.D."/>
            <person name="Brettin T."/>
            <person name="Detter J.C."/>
            <person name="Han C."/>
            <person name="Rohde M."/>
            <person name="Lang E."/>
            <person name="Spring S."/>
            <person name="Goker M."/>
            <person name="Bristow J."/>
            <person name="Eisen J.A."/>
            <person name="Markowitz V."/>
            <person name="Hugenholtz P."/>
            <person name="Kyrpides N.C."/>
            <person name="Klenk H.P."/>
        </authorList>
    </citation>
    <scope>NUCLEOTIDE SEQUENCE [LARGE SCALE GENOMIC DNA]</scope>
    <source>
        <strain evidence="6">ATCC 51133 / DSM 6946 / 5175</strain>
    </source>
</reference>
<proteinExistence type="inferred from homology"/>
<dbReference type="eggNOG" id="COG1583">
    <property type="taxonomic scope" value="Bacteria"/>
</dbReference>
<dbReference type="AlphaFoldDB" id="D1B1F8"/>
<feature type="domain" description="CRISPR associated protein Cas6 C-terminal" evidence="4">
    <location>
        <begin position="122"/>
        <end position="235"/>
    </location>
</feature>